<evidence type="ECO:0000313" key="4">
    <source>
        <dbReference type="Proteomes" id="UP000245168"/>
    </source>
</evidence>
<comment type="caution">
    <text evidence="3">The sequence shown here is derived from an EMBL/GenBank/DDBJ whole genome shotgun (WGS) entry which is preliminary data.</text>
</comment>
<dbReference type="PROSITE" id="PS51857">
    <property type="entry name" value="CSD_2"/>
    <property type="match status" value="1"/>
</dbReference>
<feature type="region of interest" description="Disordered" evidence="1">
    <location>
        <begin position="167"/>
        <end position="197"/>
    </location>
</feature>
<feature type="domain" description="CSD" evidence="2">
    <location>
        <begin position="117"/>
        <end position="181"/>
    </location>
</feature>
<reference evidence="4" key="1">
    <citation type="submission" date="2018-05" db="EMBL/GenBank/DDBJ databases">
        <authorList>
            <person name="Liu B.-T."/>
        </authorList>
    </citation>
    <scope>NUCLEOTIDE SEQUENCE [LARGE SCALE GENOMIC DNA]</scope>
    <source>
        <strain evidence="4">WD6-1</strain>
    </source>
</reference>
<feature type="compositionally biased region" description="Basic and acidic residues" evidence="1">
    <location>
        <begin position="188"/>
        <end position="197"/>
    </location>
</feature>
<dbReference type="Pfam" id="PF00313">
    <property type="entry name" value="CSD"/>
    <property type="match status" value="1"/>
</dbReference>
<dbReference type="InterPro" id="IPR036567">
    <property type="entry name" value="RHF-like"/>
</dbReference>
<dbReference type="Gene3D" id="2.40.50.140">
    <property type="entry name" value="Nucleic acid-binding proteins"/>
    <property type="match status" value="1"/>
</dbReference>
<dbReference type="InterPro" id="IPR003489">
    <property type="entry name" value="RHF/RaiA"/>
</dbReference>
<protein>
    <submittedName>
        <fullName evidence="3">DNA-binding protein</fullName>
    </submittedName>
</protein>
<keyword evidence="3" id="KW-0238">DNA-binding</keyword>
<dbReference type="RefSeq" id="WP_109251882.1">
    <property type="nucleotide sequence ID" value="NZ_QEXV01000001.1"/>
</dbReference>
<accession>A0A2U2BX60</accession>
<dbReference type="Gene3D" id="3.30.160.100">
    <property type="entry name" value="Ribosome hibernation promotion factor-like"/>
    <property type="match status" value="1"/>
</dbReference>
<dbReference type="EMBL" id="QEXV01000001">
    <property type="protein sequence ID" value="PWE18608.1"/>
    <property type="molecule type" value="Genomic_DNA"/>
</dbReference>
<organism evidence="3 4">
    <name type="scientific">Marinicauda salina</name>
    <dbReference type="NCBI Taxonomy" id="2135793"/>
    <lineage>
        <taxon>Bacteria</taxon>
        <taxon>Pseudomonadati</taxon>
        <taxon>Pseudomonadota</taxon>
        <taxon>Alphaproteobacteria</taxon>
        <taxon>Maricaulales</taxon>
        <taxon>Maricaulaceae</taxon>
        <taxon>Marinicauda</taxon>
    </lineage>
</organism>
<dbReference type="AlphaFoldDB" id="A0A2U2BX60"/>
<evidence type="ECO:0000313" key="3">
    <source>
        <dbReference type="EMBL" id="PWE18608.1"/>
    </source>
</evidence>
<dbReference type="InterPro" id="IPR002059">
    <property type="entry name" value="CSP_DNA-bd"/>
</dbReference>
<dbReference type="InterPro" id="IPR012340">
    <property type="entry name" value="NA-bd_OB-fold"/>
</dbReference>
<dbReference type="Proteomes" id="UP000245168">
    <property type="component" value="Unassembled WGS sequence"/>
</dbReference>
<dbReference type="GO" id="GO:0003677">
    <property type="term" value="F:DNA binding"/>
    <property type="evidence" value="ECO:0007669"/>
    <property type="project" value="UniProtKB-KW"/>
</dbReference>
<dbReference type="Pfam" id="PF02482">
    <property type="entry name" value="Ribosomal_S30AE"/>
    <property type="match status" value="1"/>
</dbReference>
<dbReference type="OrthoDB" id="9782252at2"/>
<sequence length="197" mass="22043">METPPEIAFIGMEPSDQLRDLVDEEVERLEEFFGRITSCRVSVKAPDGNKRTGGIYEPRIFLALPDGREVSSTRNPPKDERHADPALAIRDAFRAARRQLQDEARKLRGDVKHHEPPPSGVVRKLFSDDGYGFIESTDGREFYFHRNSVLGDAFDGLEEGDLVTFAEEMGEKGPQASTVRVQGGHGMRSRDETPGED</sequence>
<dbReference type="SUPFAM" id="SSF69754">
    <property type="entry name" value="Ribosome binding protein Y (YfiA homologue)"/>
    <property type="match status" value="1"/>
</dbReference>
<proteinExistence type="predicted"/>
<dbReference type="SUPFAM" id="SSF50249">
    <property type="entry name" value="Nucleic acid-binding proteins"/>
    <property type="match status" value="1"/>
</dbReference>
<dbReference type="SMART" id="SM00357">
    <property type="entry name" value="CSP"/>
    <property type="match status" value="1"/>
</dbReference>
<dbReference type="InterPro" id="IPR011129">
    <property type="entry name" value="CSD"/>
</dbReference>
<evidence type="ECO:0000259" key="2">
    <source>
        <dbReference type="PROSITE" id="PS51857"/>
    </source>
</evidence>
<evidence type="ECO:0000256" key="1">
    <source>
        <dbReference type="SAM" id="MobiDB-lite"/>
    </source>
</evidence>
<dbReference type="GO" id="GO:0005829">
    <property type="term" value="C:cytosol"/>
    <property type="evidence" value="ECO:0007669"/>
    <property type="project" value="UniProtKB-ARBA"/>
</dbReference>
<keyword evidence="4" id="KW-1185">Reference proteome</keyword>
<gene>
    <name evidence="3" type="ORF">DDZ18_03110</name>
</gene>
<name>A0A2U2BX60_9PROT</name>